<dbReference type="EMBL" id="FNCA01000010">
    <property type="protein sequence ID" value="SDG26498.1"/>
    <property type="molecule type" value="Genomic_DNA"/>
</dbReference>
<evidence type="ECO:0000313" key="1">
    <source>
        <dbReference type="EMBL" id="SDG26498.1"/>
    </source>
</evidence>
<proteinExistence type="predicted"/>
<reference evidence="1 2" key="1">
    <citation type="submission" date="2016-10" db="EMBL/GenBank/DDBJ databases">
        <authorList>
            <person name="Varghese N."/>
            <person name="Submissions S."/>
        </authorList>
    </citation>
    <scope>NUCLEOTIDE SEQUENCE [LARGE SCALE GENOMIC DNA]</scope>
    <source>
        <strain evidence="1 2">PL 12/M</strain>
    </source>
</reference>
<dbReference type="AlphaFoldDB" id="A0A7Z7FDJ8"/>
<protein>
    <recommendedName>
        <fullName evidence="3">RNA-binding protein</fullName>
    </recommendedName>
</protein>
<sequence>MCELKVILVDGDNRETVMESVTRLVVDGDSVTVYGIFGESETVKGSVKEINFGTGEAILHK</sequence>
<gene>
    <name evidence="1" type="ORF">SAMN04488589_2558</name>
</gene>
<accession>A0A7Z7FDJ8</accession>
<dbReference type="Pfam" id="PF10133">
    <property type="entry name" value="CooT"/>
    <property type="match status" value="1"/>
</dbReference>
<dbReference type="Proteomes" id="UP000199259">
    <property type="component" value="Unassembled WGS sequence"/>
</dbReference>
<name>A0A7Z7FDJ8_9EURY</name>
<dbReference type="InterPro" id="IPR019300">
    <property type="entry name" value="CooT"/>
</dbReference>
<keyword evidence="2" id="KW-1185">Reference proteome</keyword>
<organism evidence="1 2">
    <name type="scientific">Methanolobus vulcani</name>
    <dbReference type="NCBI Taxonomy" id="38026"/>
    <lineage>
        <taxon>Archaea</taxon>
        <taxon>Methanobacteriati</taxon>
        <taxon>Methanobacteriota</taxon>
        <taxon>Stenosarchaea group</taxon>
        <taxon>Methanomicrobia</taxon>
        <taxon>Methanosarcinales</taxon>
        <taxon>Methanosarcinaceae</taxon>
        <taxon>Methanolobus</taxon>
    </lineage>
</organism>
<evidence type="ECO:0008006" key="3">
    <source>
        <dbReference type="Google" id="ProtNLM"/>
    </source>
</evidence>
<dbReference type="RefSeq" id="WP_091710831.1">
    <property type="nucleotide sequence ID" value="NZ_FNCA01000010.1"/>
</dbReference>
<dbReference type="OrthoDB" id="134075at2157"/>
<dbReference type="GeneID" id="84233447"/>
<comment type="caution">
    <text evidence="1">The sequence shown here is derived from an EMBL/GenBank/DDBJ whole genome shotgun (WGS) entry which is preliminary data.</text>
</comment>
<evidence type="ECO:0000313" key="2">
    <source>
        <dbReference type="Proteomes" id="UP000199259"/>
    </source>
</evidence>